<gene>
    <name evidence="2" type="ORF">H9809_08590</name>
</gene>
<dbReference type="Proteomes" id="UP000824056">
    <property type="component" value="Unassembled WGS sequence"/>
</dbReference>
<dbReference type="InterPro" id="IPR024264">
    <property type="entry name" value="DUF3786"/>
</dbReference>
<dbReference type="Pfam" id="PF12654">
    <property type="entry name" value="DUF3786"/>
    <property type="match status" value="1"/>
</dbReference>
<feature type="domain" description="DUF3786" evidence="1">
    <location>
        <begin position="24"/>
        <end position="192"/>
    </location>
</feature>
<evidence type="ECO:0000259" key="1">
    <source>
        <dbReference type="Pfam" id="PF12654"/>
    </source>
</evidence>
<proteinExistence type="predicted"/>
<sequence length="200" mass="22864">MQESNYDKVYGQFRQWFLESDKEVTAVKLGLELSEEYMLVPFFGEICKVNLETGDIEGEGTRELSVVEKLTVMHHLHYYRADAWETVPRVPFREIREAAVFEQAYVRSALEPLKKAFAGCPEKLLQAGVRLGGKQEKYGDVSVCIPAFPKISLTYIFWDGDEEFPPSANILFPETIVMWTHPESVPTLAQLGTQRLIERA</sequence>
<organism evidence="2 3">
    <name type="scientific">Candidatus Blautia pullicola</name>
    <dbReference type="NCBI Taxonomy" id="2838498"/>
    <lineage>
        <taxon>Bacteria</taxon>
        <taxon>Bacillati</taxon>
        <taxon>Bacillota</taxon>
        <taxon>Clostridia</taxon>
        <taxon>Lachnospirales</taxon>
        <taxon>Lachnospiraceae</taxon>
        <taxon>Blautia</taxon>
    </lineage>
</organism>
<reference evidence="2" key="2">
    <citation type="submission" date="2021-04" db="EMBL/GenBank/DDBJ databases">
        <authorList>
            <person name="Gilroy R."/>
        </authorList>
    </citation>
    <scope>NUCLEOTIDE SEQUENCE</scope>
    <source>
        <strain evidence="2">1068</strain>
    </source>
</reference>
<dbReference type="AlphaFoldDB" id="A0A9D2FSQ6"/>
<comment type="caution">
    <text evidence="2">The sequence shown here is derived from an EMBL/GenBank/DDBJ whole genome shotgun (WGS) entry which is preliminary data.</text>
</comment>
<evidence type="ECO:0000313" key="3">
    <source>
        <dbReference type="Proteomes" id="UP000824056"/>
    </source>
</evidence>
<evidence type="ECO:0000313" key="2">
    <source>
        <dbReference type="EMBL" id="HIZ65936.1"/>
    </source>
</evidence>
<dbReference type="EMBL" id="DXBG01000198">
    <property type="protein sequence ID" value="HIZ65936.1"/>
    <property type="molecule type" value="Genomic_DNA"/>
</dbReference>
<name>A0A9D2FSQ6_9FIRM</name>
<accession>A0A9D2FSQ6</accession>
<reference evidence="2" key="1">
    <citation type="journal article" date="2021" name="PeerJ">
        <title>Extensive microbial diversity within the chicken gut microbiome revealed by metagenomics and culture.</title>
        <authorList>
            <person name="Gilroy R."/>
            <person name="Ravi A."/>
            <person name="Getino M."/>
            <person name="Pursley I."/>
            <person name="Horton D.L."/>
            <person name="Alikhan N.F."/>
            <person name="Baker D."/>
            <person name="Gharbi K."/>
            <person name="Hall N."/>
            <person name="Watson M."/>
            <person name="Adriaenssens E.M."/>
            <person name="Foster-Nyarko E."/>
            <person name="Jarju S."/>
            <person name="Secka A."/>
            <person name="Antonio M."/>
            <person name="Oren A."/>
            <person name="Chaudhuri R.R."/>
            <person name="La Ragione R."/>
            <person name="Hildebrand F."/>
            <person name="Pallen M.J."/>
        </authorList>
    </citation>
    <scope>NUCLEOTIDE SEQUENCE</scope>
    <source>
        <strain evidence="2">1068</strain>
    </source>
</reference>
<protein>
    <submittedName>
        <fullName evidence="2">DUF3786 domain-containing protein</fullName>
    </submittedName>
</protein>